<feature type="region of interest" description="Disordered" evidence="1">
    <location>
        <begin position="1"/>
        <end position="45"/>
    </location>
</feature>
<feature type="compositionally biased region" description="Pro residues" evidence="1">
    <location>
        <begin position="30"/>
        <end position="40"/>
    </location>
</feature>
<dbReference type="AlphaFoldDB" id="A0A426YUJ2"/>
<sequence length="157" mass="17613">MAPQVVTIPHSLAIESPPKVGSSNEVKAIPPSPPRSPPPSAFDSTGSRRFPELSFPCFQDWLFLPFPTLSYACGYDQVDYFRSRGEYYLSINGIRMDDPFLICKALDSYFKNGCFTCDANVESWTTIGEKYCDQDFTTFVHVKCSTISGKFMTYGQP</sequence>
<proteinExistence type="predicted"/>
<reference evidence="2 3" key="1">
    <citation type="journal article" date="2014" name="Agronomy (Basel)">
        <title>A Draft Genome Sequence for Ensete ventricosum, the Drought-Tolerant Tree Against Hunger.</title>
        <authorList>
            <person name="Harrison J."/>
            <person name="Moore K.A."/>
            <person name="Paszkiewicz K."/>
            <person name="Jones T."/>
            <person name="Grant M."/>
            <person name="Ambacheew D."/>
            <person name="Muzemil S."/>
            <person name="Studholme D.J."/>
        </authorList>
    </citation>
    <scope>NUCLEOTIDE SEQUENCE [LARGE SCALE GENOMIC DNA]</scope>
</reference>
<evidence type="ECO:0000256" key="1">
    <source>
        <dbReference type="SAM" id="MobiDB-lite"/>
    </source>
</evidence>
<comment type="caution">
    <text evidence="2">The sequence shown here is derived from an EMBL/GenBank/DDBJ whole genome shotgun (WGS) entry which is preliminary data.</text>
</comment>
<gene>
    <name evidence="2" type="ORF">B296_00032234</name>
</gene>
<evidence type="ECO:0000313" key="3">
    <source>
        <dbReference type="Proteomes" id="UP000287651"/>
    </source>
</evidence>
<dbReference type="EMBL" id="AMZH03010103">
    <property type="protein sequence ID" value="RRT55407.1"/>
    <property type="molecule type" value="Genomic_DNA"/>
</dbReference>
<accession>A0A426YUJ2</accession>
<name>A0A426YUJ2_ENSVE</name>
<organism evidence="2 3">
    <name type="scientific">Ensete ventricosum</name>
    <name type="common">Abyssinian banana</name>
    <name type="synonym">Musa ensete</name>
    <dbReference type="NCBI Taxonomy" id="4639"/>
    <lineage>
        <taxon>Eukaryota</taxon>
        <taxon>Viridiplantae</taxon>
        <taxon>Streptophyta</taxon>
        <taxon>Embryophyta</taxon>
        <taxon>Tracheophyta</taxon>
        <taxon>Spermatophyta</taxon>
        <taxon>Magnoliopsida</taxon>
        <taxon>Liliopsida</taxon>
        <taxon>Zingiberales</taxon>
        <taxon>Musaceae</taxon>
        <taxon>Ensete</taxon>
    </lineage>
</organism>
<protein>
    <submittedName>
        <fullName evidence="2">Uncharacterized protein</fullName>
    </submittedName>
</protein>
<evidence type="ECO:0000313" key="2">
    <source>
        <dbReference type="EMBL" id="RRT55407.1"/>
    </source>
</evidence>
<dbReference type="Proteomes" id="UP000287651">
    <property type="component" value="Unassembled WGS sequence"/>
</dbReference>